<dbReference type="AlphaFoldDB" id="J9CYF9"/>
<evidence type="ECO:0000313" key="2">
    <source>
        <dbReference type="EMBL" id="EJX05291.1"/>
    </source>
</evidence>
<evidence type="ECO:0000256" key="1">
    <source>
        <dbReference type="SAM" id="Phobius"/>
    </source>
</evidence>
<organism evidence="2">
    <name type="scientific">gut metagenome</name>
    <dbReference type="NCBI Taxonomy" id="749906"/>
    <lineage>
        <taxon>unclassified sequences</taxon>
        <taxon>metagenomes</taxon>
        <taxon>organismal metagenomes</taxon>
    </lineage>
</organism>
<accession>J9CYF9</accession>
<comment type="caution">
    <text evidence="2">The sequence shown here is derived from an EMBL/GenBank/DDBJ whole genome shotgun (WGS) entry which is preliminary data.</text>
</comment>
<keyword evidence="1" id="KW-0812">Transmembrane</keyword>
<reference evidence="2" key="1">
    <citation type="journal article" date="2012" name="PLoS ONE">
        <title>Gene sets for utilization of primary and secondary nutrition supplies in the distal gut of endangered iberian lynx.</title>
        <authorList>
            <person name="Alcaide M."/>
            <person name="Messina E."/>
            <person name="Richter M."/>
            <person name="Bargiela R."/>
            <person name="Peplies J."/>
            <person name="Huws S.A."/>
            <person name="Newbold C.J."/>
            <person name="Golyshin P.N."/>
            <person name="Simon M.A."/>
            <person name="Lopez G."/>
            <person name="Yakimov M.M."/>
            <person name="Ferrer M."/>
        </authorList>
    </citation>
    <scope>NUCLEOTIDE SEQUENCE</scope>
</reference>
<feature type="transmembrane region" description="Helical" evidence="1">
    <location>
        <begin position="23"/>
        <end position="44"/>
    </location>
</feature>
<keyword evidence="1" id="KW-0472">Membrane</keyword>
<proteinExistence type="predicted"/>
<keyword evidence="1" id="KW-1133">Transmembrane helix</keyword>
<gene>
    <name evidence="2" type="ORF">EVA_06602</name>
</gene>
<protein>
    <submittedName>
        <fullName evidence="2">Uncharacterized protein</fullName>
    </submittedName>
</protein>
<sequence>MNVGVSIKVGTPTSFFVLSRVEILHFFIFLLKKVFFLSPICFSYV</sequence>
<dbReference type="EMBL" id="AMCI01001517">
    <property type="protein sequence ID" value="EJX05291.1"/>
    <property type="molecule type" value="Genomic_DNA"/>
</dbReference>
<name>J9CYF9_9ZZZZ</name>